<dbReference type="InterPro" id="IPR036282">
    <property type="entry name" value="Glutathione-S-Trfase_C_sf"/>
</dbReference>
<accession>A0AAV9J209</accession>
<dbReference type="Proteomes" id="UP001301350">
    <property type="component" value="Unassembled WGS sequence"/>
</dbReference>
<keyword evidence="6" id="KW-1185">Reference proteome</keyword>
<proteinExistence type="inferred from homology"/>
<dbReference type="CDD" id="cd03046">
    <property type="entry name" value="GST_N_GTT1_like"/>
    <property type="match status" value="1"/>
</dbReference>
<dbReference type="InterPro" id="IPR040079">
    <property type="entry name" value="Glutathione_S-Trfase"/>
</dbReference>
<dbReference type="SFLD" id="SFLDS00019">
    <property type="entry name" value="Glutathione_Transferase_(cytos"/>
    <property type="match status" value="1"/>
</dbReference>
<evidence type="ECO:0000313" key="6">
    <source>
        <dbReference type="Proteomes" id="UP001301350"/>
    </source>
</evidence>
<dbReference type="GO" id="GO:0016740">
    <property type="term" value="F:transferase activity"/>
    <property type="evidence" value="ECO:0007669"/>
    <property type="project" value="UniProtKB-KW"/>
</dbReference>
<dbReference type="InterPro" id="IPR004045">
    <property type="entry name" value="Glutathione_S-Trfase_N"/>
</dbReference>
<dbReference type="FunFam" id="3.40.30.10:FF:000039">
    <property type="entry name" value="Glutathione S-transferase domain"/>
    <property type="match status" value="1"/>
</dbReference>
<sequence length="190" mass="21703">MSASTTLYSAPNSRGELVEWYLREIGADVNVKTLDMKNGEHKTAEFLAINPFGKVPALHESDDGGWTLFESGAILMYLAEKYDPKYPKDIRGRAKVAQWMLFANSTLSMALFVESMRERQMPGMMEVLEQHFSQHPFVMGDEFGVVDVVVGGYLSFVKKFLGDKVDMTPYPHLTQYMDRIEGREKRYARK</sequence>
<gene>
    <name evidence="5" type="ORF">CDCA_CDCA17G4341</name>
</gene>
<evidence type="ECO:0000256" key="1">
    <source>
        <dbReference type="ARBA" id="ARBA00007409"/>
    </source>
</evidence>
<organism evidence="5 6">
    <name type="scientific">Cyanidium caldarium</name>
    <name type="common">Red alga</name>
    <dbReference type="NCBI Taxonomy" id="2771"/>
    <lineage>
        <taxon>Eukaryota</taxon>
        <taxon>Rhodophyta</taxon>
        <taxon>Bangiophyceae</taxon>
        <taxon>Cyanidiales</taxon>
        <taxon>Cyanidiaceae</taxon>
        <taxon>Cyanidium</taxon>
    </lineage>
</organism>
<evidence type="ECO:0000259" key="3">
    <source>
        <dbReference type="PROSITE" id="PS50404"/>
    </source>
</evidence>
<dbReference type="Pfam" id="PF13410">
    <property type="entry name" value="GST_C_2"/>
    <property type="match status" value="1"/>
</dbReference>
<dbReference type="PROSITE" id="PS50405">
    <property type="entry name" value="GST_CTER"/>
    <property type="match status" value="1"/>
</dbReference>
<dbReference type="InterPro" id="IPR010987">
    <property type="entry name" value="Glutathione-S-Trfase_C-like"/>
</dbReference>
<reference evidence="5 6" key="1">
    <citation type="submission" date="2022-07" db="EMBL/GenBank/DDBJ databases">
        <title>Genome-wide signatures of adaptation to extreme environments.</title>
        <authorList>
            <person name="Cho C.H."/>
            <person name="Yoon H.S."/>
        </authorList>
    </citation>
    <scope>NUCLEOTIDE SEQUENCE [LARGE SCALE GENOMIC DNA]</scope>
    <source>
        <strain evidence="5 6">DBV 063 E5</strain>
    </source>
</reference>
<dbReference type="Pfam" id="PF02798">
    <property type="entry name" value="GST_N"/>
    <property type="match status" value="1"/>
</dbReference>
<dbReference type="InterPro" id="IPR036249">
    <property type="entry name" value="Thioredoxin-like_sf"/>
</dbReference>
<dbReference type="Gene3D" id="1.20.1050.10">
    <property type="match status" value="1"/>
</dbReference>
<comment type="caution">
    <text evidence="5">The sequence shown here is derived from an EMBL/GenBank/DDBJ whole genome shotgun (WGS) entry which is preliminary data.</text>
</comment>
<evidence type="ECO:0008006" key="7">
    <source>
        <dbReference type="Google" id="ProtNLM"/>
    </source>
</evidence>
<dbReference type="PROSITE" id="PS50404">
    <property type="entry name" value="GST_NTER"/>
    <property type="match status" value="1"/>
</dbReference>
<dbReference type="PANTHER" id="PTHR44051">
    <property type="entry name" value="GLUTATHIONE S-TRANSFERASE-RELATED"/>
    <property type="match status" value="1"/>
</dbReference>
<keyword evidence="2" id="KW-0808">Transferase</keyword>
<dbReference type="SUPFAM" id="SSF47616">
    <property type="entry name" value="GST C-terminal domain-like"/>
    <property type="match status" value="1"/>
</dbReference>
<dbReference type="SUPFAM" id="SSF52833">
    <property type="entry name" value="Thioredoxin-like"/>
    <property type="match status" value="1"/>
</dbReference>
<protein>
    <recommendedName>
        <fullName evidence="7">Glutathione S-transferase</fullName>
    </recommendedName>
</protein>
<name>A0AAV9J209_CYACA</name>
<comment type="similarity">
    <text evidence="1">Belongs to the GST superfamily.</text>
</comment>
<feature type="domain" description="GST C-terminal" evidence="4">
    <location>
        <begin position="67"/>
        <end position="190"/>
    </location>
</feature>
<dbReference type="SFLD" id="SFLDG00358">
    <property type="entry name" value="Main_(cytGST)"/>
    <property type="match status" value="1"/>
</dbReference>
<evidence type="ECO:0000313" key="5">
    <source>
        <dbReference type="EMBL" id="KAK4538316.1"/>
    </source>
</evidence>
<evidence type="ECO:0000259" key="4">
    <source>
        <dbReference type="PROSITE" id="PS50405"/>
    </source>
</evidence>
<dbReference type="EMBL" id="JANCYW010000017">
    <property type="protein sequence ID" value="KAK4538316.1"/>
    <property type="molecule type" value="Genomic_DNA"/>
</dbReference>
<dbReference type="AlphaFoldDB" id="A0AAV9J209"/>
<feature type="domain" description="GST N-terminal" evidence="3">
    <location>
        <begin position="2"/>
        <end position="86"/>
    </location>
</feature>
<evidence type="ECO:0000256" key="2">
    <source>
        <dbReference type="ARBA" id="ARBA00022679"/>
    </source>
</evidence>
<dbReference type="PANTHER" id="PTHR44051:SF8">
    <property type="entry name" value="GLUTATHIONE S-TRANSFERASE GSTA"/>
    <property type="match status" value="1"/>
</dbReference>
<dbReference type="Gene3D" id="3.40.30.10">
    <property type="entry name" value="Glutaredoxin"/>
    <property type="match status" value="1"/>
</dbReference>